<proteinExistence type="predicted"/>
<dbReference type="FunFam" id="1.10.510.10:FF:001123">
    <property type="entry name" value="CK1/CK1/CK1-D protein kinase"/>
    <property type="match status" value="1"/>
</dbReference>
<dbReference type="Proteomes" id="UP000193920">
    <property type="component" value="Unassembled WGS sequence"/>
</dbReference>
<dbReference type="EC" id="2.7.11.1" evidence="1"/>
<evidence type="ECO:0000259" key="6">
    <source>
        <dbReference type="PROSITE" id="PS50011"/>
    </source>
</evidence>
<dbReference type="STRING" id="1754190.A0A1Y2CH26"/>
<evidence type="ECO:0000256" key="4">
    <source>
        <dbReference type="PROSITE-ProRule" id="PRU10141"/>
    </source>
</evidence>
<feature type="binding site" evidence="4">
    <location>
        <position position="57"/>
    </location>
    <ligand>
        <name>ATP</name>
        <dbReference type="ChEBI" id="CHEBI:30616"/>
    </ligand>
</feature>
<dbReference type="OrthoDB" id="5800476at2759"/>
<dbReference type="SUPFAM" id="SSF56112">
    <property type="entry name" value="Protein kinase-like (PK-like)"/>
    <property type="match status" value="1"/>
</dbReference>
<dbReference type="InterPro" id="IPR011009">
    <property type="entry name" value="Kinase-like_dom_sf"/>
</dbReference>
<dbReference type="Gene3D" id="1.10.510.10">
    <property type="entry name" value="Transferase(Phosphotransferase) domain 1"/>
    <property type="match status" value="1"/>
</dbReference>
<organism evidence="7 8">
    <name type="scientific">Neocallimastix californiae</name>
    <dbReference type="NCBI Taxonomy" id="1754190"/>
    <lineage>
        <taxon>Eukaryota</taxon>
        <taxon>Fungi</taxon>
        <taxon>Fungi incertae sedis</taxon>
        <taxon>Chytridiomycota</taxon>
        <taxon>Chytridiomycota incertae sedis</taxon>
        <taxon>Neocallimastigomycetes</taxon>
        <taxon>Neocallimastigales</taxon>
        <taxon>Neocallimastigaceae</taxon>
        <taxon>Neocallimastix</taxon>
    </lineage>
</organism>
<reference evidence="7 8" key="1">
    <citation type="submission" date="2016-08" db="EMBL/GenBank/DDBJ databases">
        <title>A Parts List for Fungal Cellulosomes Revealed by Comparative Genomics.</title>
        <authorList>
            <consortium name="DOE Joint Genome Institute"/>
            <person name="Haitjema C.H."/>
            <person name="Gilmore S.P."/>
            <person name="Henske J.K."/>
            <person name="Solomon K.V."/>
            <person name="De Groot R."/>
            <person name="Kuo A."/>
            <person name="Mondo S.J."/>
            <person name="Salamov A.A."/>
            <person name="Labutti K."/>
            <person name="Zhao Z."/>
            <person name="Chiniquy J."/>
            <person name="Barry K."/>
            <person name="Brewer H.M."/>
            <person name="Purvine S.O."/>
            <person name="Wright A.T."/>
            <person name="Boxma B."/>
            <person name="Van Alen T."/>
            <person name="Hackstein J.H."/>
            <person name="Baker S.E."/>
            <person name="Grigoriev I.V."/>
            <person name="O'Malley M.A."/>
        </authorList>
    </citation>
    <scope>NUCLEOTIDE SEQUENCE [LARGE SCALE GENOMIC DNA]</scope>
    <source>
        <strain evidence="7 8">G1</strain>
    </source>
</reference>
<protein>
    <recommendedName>
        <fullName evidence="1">non-specific serine/threonine protein kinase</fullName>
        <ecNumber evidence="1">2.7.11.1</ecNumber>
    </recommendedName>
</protein>
<keyword evidence="2 4" id="KW-0547">Nucleotide-binding</keyword>
<dbReference type="InterPro" id="IPR000719">
    <property type="entry name" value="Prot_kinase_dom"/>
</dbReference>
<dbReference type="AlphaFoldDB" id="A0A1Y2CH26"/>
<keyword evidence="8" id="KW-1185">Reference proteome</keyword>
<evidence type="ECO:0000313" key="7">
    <source>
        <dbReference type="EMBL" id="ORY46217.1"/>
    </source>
</evidence>
<gene>
    <name evidence="7" type="ORF">LY90DRAFT_457748</name>
</gene>
<dbReference type="InterPro" id="IPR050235">
    <property type="entry name" value="CK1_Ser-Thr_kinase"/>
</dbReference>
<dbReference type="PANTHER" id="PTHR11909">
    <property type="entry name" value="CASEIN KINASE-RELATED"/>
    <property type="match status" value="1"/>
</dbReference>
<dbReference type="GO" id="GO:0005524">
    <property type="term" value="F:ATP binding"/>
    <property type="evidence" value="ECO:0007669"/>
    <property type="project" value="UniProtKB-UniRule"/>
</dbReference>
<dbReference type="PROSITE" id="PS00107">
    <property type="entry name" value="PROTEIN_KINASE_ATP"/>
    <property type="match status" value="1"/>
</dbReference>
<dbReference type="InterPro" id="IPR017441">
    <property type="entry name" value="Protein_kinase_ATP_BS"/>
</dbReference>
<comment type="caution">
    <text evidence="7">The sequence shown here is derived from an EMBL/GenBank/DDBJ whole genome shotgun (WGS) entry which is preliminary data.</text>
</comment>
<feature type="region of interest" description="Disordered" evidence="5">
    <location>
        <begin position="484"/>
        <end position="503"/>
    </location>
</feature>
<dbReference type="PROSITE" id="PS00108">
    <property type="entry name" value="PROTEIN_KINASE_ST"/>
    <property type="match status" value="1"/>
</dbReference>
<evidence type="ECO:0000256" key="1">
    <source>
        <dbReference type="ARBA" id="ARBA00012513"/>
    </source>
</evidence>
<dbReference type="PROSITE" id="PS50011">
    <property type="entry name" value="PROTEIN_KINASE_DOM"/>
    <property type="match status" value="1"/>
</dbReference>
<evidence type="ECO:0000313" key="8">
    <source>
        <dbReference type="Proteomes" id="UP000193920"/>
    </source>
</evidence>
<name>A0A1Y2CH26_9FUNG</name>
<dbReference type="EMBL" id="MCOG01000109">
    <property type="protein sequence ID" value="ORY46217.1"/>
    <property type="molecule type" value="Genomic_DNA"/>
</dbReference>
<dbReference type="SMART" id="SM00220">
    <property type="entry name" value="S_TKc"/>
    <property type="match status" value="1"/>
</dbReference>
<sequence length="521" mass="60944">MKRALMKEYTSSSLLSSAQSPNIVGVHYKLIRKIGEGSFGVIFEGINLLNNQPVAIKFESRLSDSPQLKDEYRSYKILSGNVGIPNAYYYGTENSHNILVIDLLGPSLEDLFDVCGRQFSVKTVAMVAKQMINRIQTVHENSLVYRDIKPDNFLVGHIVNDNKQIIKSHSQTNPHPATQIYIVDFGMAKYYRDPITLQHIPYKEKRSLSGTARYMSIHTHLGHEQSRRDDLESLGHVFMYFLRGSLPWQGLRAPTNKQKYKKIGEKKRSTSITELCMGFPEEFSIYMNYVRKLAFEETPDYNYLRGLMDSILKNLNTEDDGLYDWIYVIDNRRKEKEKEKERRNDLIYPQNLSSNKNLFNNGKIQQVQHSLQYHSNFNSQELKKSSPNDYISSKTKINEMLSCYSSKQPVGIQMQLQNNTLKNSMNLYNSRNSRKPQNYRQLDKLARSKSYVKYDDKNNLYCIDKEEYERLMSSDNDFQKINKYDYADNQRNNKNKQKSKNVTRESEKISCFKHMFMCCYK</sequence>
<dbReference type="GO" id="GO:0004674">
    <property type="term" value="F:protein serine/threonine kinase activity"/>
    <property type="evidence" value="ECO:0007669"/>
    <property type="project" value="UniProtKB-EC"/>
</dbReference>
<accession>A0A1Y2CH26</accession>
<feature type="domain" description="Protein kinase" evidence="6">
    <location>
        <begin position="28"/>
        <end position="347"/>
    </location>
</feature>
<keyword evidence="3 4" id="KW-0067">ATP-binding</keyword>
<keyword evidence="7" id="KW-0418">Kinase</keyword>
<evidence type="ECO:0000256" key="5">
    <source>
        <dbReference type="SAM" id="MobiDB-lite"/>
    </source>
</evidence>
<evidence type="ECO:0000256" key="2">
    <source>
        <dbReference type="ARBA" id="ARBA00022741"/>
    </source>
</evidence>
<keyword evidence="7" id="KW-0808">Transferase</keyword>
<dbReference type="InterPro" id="IPR008271">
    <property type="entry name" value="Ser/Thr_kinase_AS"/>
</dbReference>
<evidence type="ECO:0000256" key="3">
    <source>
        <dbReference type="ARBA" id="ARBA00022840"/>
    </source>
</evidence>
<dbReference type="Pfam" id="PF00069">
    <property type="entry name" value="Pkinase"/>
    <property type="match status" value="1"/>
</dbReference>